<sequence>MPDLTAAIVASESVRAAVNIPRSTSGWDGGKKVAGCGKCRRIGEKERQSETPYAVTGLRAEQATA</sequence>
<reference evidence="1 2" key="1">
    <citation type="submission" date="2020-12" db="EMBL/GenBank/DDBJ databases">
        <title>A novel species.</title>
        <authorList>
            <person name="Li K."/>
        </authorList>
    </citation>
    <scope>NUCLEOTIDE SEQUENCE [LARGE SCALE GENOMIC DNA]</scope>
    <source>
        <strain evidence="1 2">ZYC-3</strain>
    </source>
</reference>
<gene>
    <name evidence="1" type="ORF">JEQ17_01735</name>
</gene>
<dbReference type="Proteomes" id="UP000595636">
    <property type="component" value="Chromosome"/>
</dbReference>
<proteinExistence type="predicted"/>
<keyword evidence="2" id="KW-1185">Reference proteome</keyword>
<dbReference type="EMBL" id="CP066831">
    <property type="protein sequence ID" value="QQM38325.1"/>
    <property type="molecule type" value="Genomic_DNA"/>
</dbReference>
<evidence type="ECO:0000313" key="2">
    <source>
        <dbReference type="Proteomes" id="UP000595636"/>
    </source>
</evidence>
<accession>A0A7T7HZQ4</accession>
<name>A0A7T7HZQ4_9ACTN</name>
<dbReference type="AlphaFoldDB" id="A0A7T7HZQ4"/>
<dbReference type="RefSeq" id="WP_200393494.1">
    <property type="nucleotide sequence ID" value="NZ_CP066831.1"/>
</dbReference>
<organism evidence="1 2">
    <name type="scientific">Streptomyces liliifuscus</name>
    <dbReference type="NCBI Taxonomy" id="2797636"/>
    <lineage>
        <taxon>Bacteria</taxon>
        <taxon>Bacillati</taxon>
        <taxon>Actinomycetota</taxon>
        <taxon>Actinomycetes</taxon>
        <taxon>Kitasatosporales</taxon>
        <taxon>Streptomycetaceae</taxon>
        <taxon>Streptomyces</taxon>
    </lineage>
</organism>
<evidence type="ECO:0000313" key="1">
    <source>
        <dbReference type="EMBL" id="QQM38325.1"/>
    </source>
</evidence>
<dbReference type="KEGG" id="slf:JEQ17_01735"/>
<protein>
    <submittedName>
        <fullName evidence="1">Uncharacterized protein</fullName>
    </submittedName>
</protein>